<dbReference type="RefSeq" id="WP_012830221.1">
    <property type="nucleotide sequence ID" value="NC_013440.1"/>
</dbReference>
<dbReference type="GO" id="GO:0160147">
    <property type="term" value="F:tRNA pseudouridine(38-40) synthase activity"/>
    <property type="evidence" value="ECO:0007669"/>
    <property type="project" value="UniProtKB-EC"/>
</dbReference>
<dbReference type="InterPro" id="IPR020103">
    <property type="entry name" value="PsdUridine_synth_cat_dom_sf"/>
</dbReference>
<name>D0LWH9_HALO1</name>
<feature type="domain" description="Pseudouridine synthase I TruA alpha/beta" evidence="8">
    <location>
        <begin position="146"/>
        <end position="249"/>
    </location>
</feature>
<dbReference type="InterPro" id="IPR001406">
    <property type="entry name" value="PsdUridine_synth_TruA"/>
</dbReference>
<dbReference type="PIRSF" id="PIRSF001430">
    <property type="entry name" value="tRNA_psdUrid_synth"/>
    <property type="match status" value="1"/>
</dbReference>
<dbReference type="PANTHER" id="PTHR11142">
    <property type="entry name" value="PSEUDOURIDYLATE SYNTHASE"/>
    <property type="match status" value="1"/>
</dbReference>
<dbReference type="EC" id="5.4.99.12" evidence="4"/>
<dbReference type="NCBIfam" id="TIGR00071">
    <property type="entry name" value="hisT_truA"/>
    <property type="match status" value="1"/>
</dbReference>
<dbReference type="KEGG" id="hoh:Hoch_5141"/>
<dbReference type="Gene3D" id="3.30.70.660">
    <property type="entry name" value="Pseudouridine synthase I, catalytic domain, C-terminal subdomain"/>
    <property type="match status" value="1"/>
</dbReference>
<dbReference type="GO" id="GO:0031119">
    <property type="term" value="P:tRNA pseudouridine synthesis"/>
    <property type="evidence" value="ECO:0007669"/>
    <property type="project" value="UniProtKB-UniRule"/>
</dbReference>
<dbReference type="InterPro" id="IPR020094">
    <property type="entry name" value="TruA/RsuA/RluB/E/F_N"/>
</dbReference>
<evidence type="ECO:0000256" key="3">
    <source>
        <dbReference type="ARBA" id="ARBA00023235"/>
    </source>
</evidence>
<feature type="active site" description="Nucleophile" evidence="4 5">
    <location>
        <position position="55"/>
    </location>
</feature>
<evidence type="ECO:0000256" key="1">
    <source>
        <dbReference type="ARBA" id="ARBA00009375"/>
    </source>
</evidence>
<keyword evidence="2 4" id="KW-0819">tRNA processing</keyword>
<keyword evidence="3 4" id="KW-0413">Isomerase</keyword>
<comment type="caution">
    <text evidence="4">Lacks conserved residue(s) required for the propagation of feature annotation.</text>
</comment>
<dbReference type="HAMAP" id="MF_00171">
    <property type="entry name" value="TruA"/>
    <property type="match status" value="1"/>
</dbReference>
<feature type="binding site" evidence="4 6">
    <location>
        <position position="113"/>
    </location>
    <ligand>
        <name>substrate</name>
    </ligand>
</feature>
<evidence type="ECO:0000313" key="9">
    <source>
        <dbReference type="EMBL" id="ACY17629.1"/>
    </source>
</evidence>
<dbReference type="Gene3D" id="3.30.70.580">
    <property type="entry name" value="Pseudouridine synthase I, catalytic domain, N-terminal subdomain"/>
    <property type="match status" value="1"/>
</dbReference>
<reference evidence="9 10" key="1">
    <citation type="journal article" date="2010" name="Stand. Genomic Sci.">
        <title>Complete genome sequence of Haliangium ochraceum type strain (SMP-2).</title>
        <authorList>
            <consortium name="US DOE Joint Genome Institute (JGI-PGF)"/>
            <person name="Ivanova N."/>
            <person name="Daum C."/>
            <person name="Lang E."/>
            <person name="Abt B."/>
            <person name="Kopitz M."/>
            <person name="Saunders E."/>
            <person name="Lapidus A."/>
            <person name="Lucas S."/>
            <person name="Glavina Del Rio T."/>
            <person name="Nolan M."/>
            <person name="Tice H."/>
            <person name="Copeland A."/>
            <person name="Cheng J.F."/>
            <person name="Chen F."/>
            <person name="Bruce D."/>
            <person name="Goodwin L."/>
            <person name="Pitluck S."/>
            <person name="Mavromatis K."/>
            <person name="Pati A."/>
            <person name="Mikhailova N."/>
            <person name="Chen A."/>
            <person name="Palaniappan K."/>
            <person name="Land M."/>
            <person name="Hauser L."/>
            <person name="Chang Y.J."/>
            <person name="Jeffries C.D."/>
            <person name="Detter J.C."/>
            <person name="Brettin T."/>
            <person name="Rohde M."/>
            <person name="Goker M."/>
            <person name="Bristow J."/>
            <person name="Markowitz V."/>
            <person name="Eisen J.A."/>
            <person name="Hugenholtz P."/>
            <person name="Kyrpides N.C."/>
            <person name="Klenk H.P."/>
        </authorList>
    </citation>
    <scope>NUCLEOTIDE SEQUENCE [LARGE SCALE GENOMIC DNA]</scope>
    <source>
        <strain evidence="10">DSM 14365 / CIP 107738 / JCM 11303 / AJ 13395 / SMP-2</strain>
    </source>
</reference>
<dbReference type="EMBL" id="CP001804">
    <property type="protein sequence ID" value="ACY17629.1"/>
    <property type="molecule type" value="Genomic_DNA"/>
</dbReference>
<organism evidence="9 10">
    <name type="scientific">Haliangium ochraceum (strain DSM 14365 / JCM 11303 / SMP-2)</name>
    <dbReference type="NCBI Taxonomy" id="502025"/>
    <lineage>
        <taxon>Bacteria</taxon>
        <taxon>Pseudomonadati</taxon>
        <taxon>Myxococcota</taxon>
        <taxon>Polyangia</taxon>
        <taxon>Haliangiales</taxon>
        <taxon>Kofleriaceae</taxon>
        <taxon>Haliangium</taxon>
    </lineage>
</organism>
<dbReference type="eggNOG" id="COG0101">
    <property type="taxonomic scope" value="Bacteria"/>
</dbReference>
<keyword evidence="10" id="KW-1185">Reference proteome</keyword>
<dbReference type="AlphaFoldDB" id="D0LWH9"/>
<dbReference type="Pfam" id="PF01416">
    <property type="entry name" value="PseudoU_synth_1"/>
    <property type="match status" value="2"/>
</dbReference>
<dbReference type="PANTHER" id="PTHR11142:SF0">
    <property type="entry name" value="TRNA PSEUDOURIDINE SYNTHASE-LIKE 1"/>
    <property type="match status" value="1"/>
</dbReference>
<gene>
    <name evidence="4" type="primary">truA</name>
    <name evidence="9" type="ordered locus">Hoch_5141</name>
</gene>
<evidence type="ECO:0000256" key="5">
    <source>
        <dbReference type="PIRSR" id="PIRSR001430-1"/>
    </source>
</evidence>
<comment type="similarity">
    <text evidence="1 4 7">Belongs to the tRNA pseudouridine synthase TruA family.</text>
</comment>
<evidence type="ECO:0000256" key="4">
    <source>
        <dbReference type="HAMAP-Rule" id="MF_00171"/>
    </source>
</evidence>
<comment type="function">
    <text evidence="4">Formation of pseudouridine at positions 38, 39 and 40 in the anticodon stem and loop of transfer RNAs.</text>
</comment>
<dbReference type="HOGENOM" id="CLU_014673_0_1_7"/>
<comment type="subunit">
    <text evidence="4">Homodimer.</text>
</comment>
<feature type="domain" description="Pseudouridine synthase I TruA alpha/beta" evidence="8">
    <location>
        <begin position="12"/>
        <end position="107"/>
    </location>
</feature>
<sequence>MSTERTIRLVLEYDGTGLSGWQRQNNAPTVQAHVEDALSSMLGRAVQIVGASRTDAGVHALGQVAHFRTGSSIPPHGFLRGLNGKLPPAIAVVACAEVRADFHARFDSRGKHYRYALHTRAARAPLLRERAWHCPRPLDLAAMERAAQAMLGERDFQAFRASGCTAKTSRRRVDRVALSRPAADLIHIDVYGNAFLRNMVRIMAGTLVDVGLGRLAADEISSILDSRDRTCAGRTAPAHGLTLVEVFYPAETPSTTTVPPSPQG</sequence>
<evidence type="ECO:0000259" key="8">
    <source>
        <dbReference type="Pfam" id="PF01416"/>
    </source>
</evidence>
<comment type="catalytic activity">
    <reaction evidence="4 7">
        <text>uridine(38/39/40) in tRNA = pseudouridine(38/39/40) in tRNA</text>
        <dbReference type="Rhea" id="RHEA:22376"/>
        <dbReference type="Rhea" id="RHEA-COMP:10085"/>
        <dbReference type="Rhea" id="RHEA-COMP:10087"/>
        <dbReference type="ChEBI" id="CHEBI:65314"/>
        <dbReference type="ChEBI" id="CHEBI:65315"/>
        <dbReference type="EC" id="5.4.99.12"/>
    </reaction>
</comment>
<dbReference type="Proteomes" id="UP000001880">
    <property type="component" value="Chromosome"/>
</dbReference>
<dbReference type="SUPFAM" id="SSF55120">
    <property type="entry name" value="Pseudouridine synthase"/>
    <property type="match status" value="1"/>
</dbReference>
<proteinExistence type="inferred from homology"/>
<evidence type="ECO:0000256" key="6">
    <source>
        <dbReference type="PIRSR" id="PIRSR001430-2"/>
    </source>
</evidence>
<dbReference type="STRING" id="502025.Hoch_5141"/>
<dbReference type="GO" id="GO:0003723">
    <property type="term" value="F:RNA binding"/>
    <property type="evidence" value="ECO:0007669"/>
    <property type="project" value="InterPro"/>
</dbReference>
<dbReference type="FunFam" id="3.30.70.580:FF:000001">
    <property type="entry name" value="tRNA pseudouridine synthase A"/>
    <property type="match status" value="1"/>
</dbReference>
<dbReference type="InterPro" id="IPR020095">
    <property type="entry name" value="PsdUridine_synth_TruA_C"/>
</dbReference>
<dbReference type="CDD" id="cd02570">
    <property type="entry name" value="PseudoU_synth_EcTruA"/>
    <property type="match status" value="1"/>
</dbReference>
<evidence type="ECO:0000256" key="7">
    <source>
        <dbReference type="RuleBase" id="RU003792"/>
    </source>
</evidence>
<protein>
    <recommendedName>
        <fullName evidence="4">tRNA pseudouridine synthase A</fullName>
        <ecNumber evidence="4">5.4.99.12</ecNumber>
    </recommendedName>
    <alternativeName>
        <fullName evidence="4">tRNA pseudouridine(38-40) synthase</fullName>
    </alternativeName>
    <alternativeName>
        <fullName evidence="4">tRNA pseudouridylate synthase I</fullName>
    </alternativeName>
    <alternativeName>
        <fullName evidence="4">tRNA-uridine isomerase I</fullName>
    </alternativeName>
</protein>
<accession>D0LWH9</accession>
<evidence type="ECO:0000313" key="10">
    <source>
        <dbReference type="Proteomes" id="UP000001880"/>
    </source>
</evidence>
<evidence type="ECO:0000256" key="2">
    <source>
        <dbReference type="ARBA" id="ARBA00022694"/>
    </source>
</evidence>
<dbReference type="InterPro" id="IPR020097">
    <property type="entry name" value="PsdUridine_synth_TruA_a/b_dom"/>
</dbReference>